<comment type="caution">
    <text evidence="1">The sequence shown here is derived from an EMBL/GenBank/DDBJ whole genome shotgun (WGS) entry which is preliminary data.</text>
</comment>
<organism evidence="1 2">
    <name type="scientific">Pneumocystis oryctolagi</name>
    <dbReference type="NCBI Taxonomy" id="42067"/>
    <lineage>
        <taxon>Eukaryota</taxon>
        <taxon>Fungi</taxon>
        <taxon>Dikarya</taxon>
        <taxon>Ascomycota</taxon>
        <taxon>Taphrinomycotina</taxon>
        <taxon>Pneumocystomycetes</taxon>
        <taxon>Pneumocystaceae</taxon>
        <taxon>Pneumocystis</taxon>
    </lineage>
</organism>
<dbReference type="EMBL" id="JABTEG010000001">
    <property type="protein sequence ID" value="KAG4306551.1"/>
    <property type="molecule type" value="Genomic_DNA"/>
</dbReference>
<dbReference type="Proteomes" id="UP000768646">
    <property type="component" value="Unassembled WGS sequence"/>
</dbReference>
<reference evidence="1 2" key="1">
    <citation type="journal article" date="2021" name="Commun. Biol.">
        <title>Genomic insights into the host specific adaptation of the Pneumocystis genus.</title>
        <authorList>
            <person name="Cisse O.H."/>
            <person name="Ma L."/>
            <person name="Dekker J.P."/>
            <person name="Khil P.P."/>
            <person name="Youn J.-H."/>
            <person name="Brenchley J.M."/>
            <person name="Blair R."/>
            <person name="Pahar B."/>
            <person name="Chabe M."/>
            <person name="Van Rompay K.K.A."/>
            <person name="Keesler R."/>
            <person name="Sukura A."/>
            <person name="Hirsch V."/>
            <person name="Kutty G."/>
            <person name="Liu Y."/>
            <person name="Peng L."/>
            <person name="Chen J."/>
            <person name="Song J."/>
            <person name="Weissenbacher-Lang C."/>
            <person name="Xu J."/>
            <person name="Upham N.S."/>
            <person name="Stajich J.E."/>
            <person name="Cuomo C.A."/>
            <person name="Cushion M.T."/>
            <person name="Kovacs J.A."/>
        </authorList>
    </citation>
    <scope>NUCLEOTIDE SEQUENCE [LARGE SCALE GENOMIC DNA]</scope>
    <source>
        <strain evidence="1 2">RABM</strain>
    </source>
</reference>
<sequence length="477" mass="53042">MELLKDAKFHFSRINKLNGSLNAFINLVDKNVILQKIDDSFERYNKGKHLSILDGKIIAIKDNICTKDIPTTCSSYMLKNYVSPYEATVVTKLKEAGAIIPGKTNMDEFAIGSTTTNSIFGPTLNPINIKARLCAGGSSGGSAAAVSAEMCYAALGTDTGGSVRLPASYCNCVGFKPSYGLISRWGVVPYSNSLDTVGIFGKTIQRVRETFSILNSYDPRDPTSLSVKERSKLRKFKNKKLTIGIPLDLNIQSISFSAKQVWKEAIEYLKSKEFNVVPVRLPYIKYSPIVYHIITSVETSSNMAKYNGLIYGHSANVNTNENLFQKTRDEGFGSLVKRKILMGIYYSIYSNYFEKAQKIRQLIKNDFDNIFSLSNKSSNISEENKANILMTPTTTHPAQTIESITMDPSILDMYLSDFFTLPANLSGIPAISIPFFTSKNEMPIGIQLMAPYGYDNSLLDIAEIFEQRLPNNESINI</sequence>
<proteinExistence type="predicted"/>
<protein>
    <submittedName>
        <fullName evidence="1">Uncharacterized protein</fullName>
    </submittedName>
</protein>
<keyword evidence="2" id="KW-1185">Reference proteome</keyword>
<name>A0ACB7CG10_9ASCO</name>
<gene>
    <name evidence="1" type="ORF">PORY_000539</name>
</gene>
<evidence type="ECO:0000313" key="1">
    <source>
        <dbReference type="EMBL" id="KAG4306551.1"/>
    </source>
</evidence>
<accession>A0ACB7CG10</accession>
<evidence type="ECO:0000313" key="2">
    <source>
        <dbReference type="Proteomes" id="UP000768646"/>
    </source>
</evidence>